<evidence type="ECO:0000256" key="2">
    <source>
        <dbReference type="ARBA" id="ARBA00022980"/>
    </source>
</evidence>
<evidence type="ECO:0000313" key="7">
    <source>
        <dbReference type="EMBL" id="CAI2162213.1"/>
    </source>
</evidence>
<dbReference type="Pfam" id="PF00828">
    <property type="entry name" value="Ribosomal_L27A"/>
    <property type="match status" value="1"/>
</dbReference>
<evidence type="ECO:0000256" key="4">
    <source>
        <dbReference type="RuleBase" id="RU003888"/>
    </source>
</evidence>
<dbReference type="Proteomes" id="UP001153678">
    <property type="component" value="Unassembled WGS sequence"/>
</dbReference>
<evidence type="ECO:0000256" key="5">
    <source>
        <dbReference type="SAM" id="MobiDB-lite"/>
    </source>
</evidence>
<keyword evidence="3 4" id="KW-0687">Ribonucleoprotein</keyword>
<dbReference type="InterPro" id="IPR036227">
    <property type="entry name" value="Ribosomal_uL15/eL18_sf"/>
</dbReference>
<feature type="domain" description="Large ribosomal subunit protein uL15/eL18" evidence="6">
    <location>
        <begin position="70"/>
        <end position="132"/>
    </location>
</feature>
<evidence type="ECO:0000259" key="6">
    <source>
        <dbReference type="Pfam" id="PF00828"/>
    </source>
</evidence>
<name>A0A9W4SAX4_9GLOM</name>
<accession>A0A9W4SAX4</accession>
<dbReference type="InterPro" id="IPR030878">
    <property type="entry name" value="Ribosomal_uL15"/>
</dbReference>
<feature type="compositionally biased region" description="Gly residues" evidence="5">
    <location>
        <begin position="16"/>
        <end position="32"/>
    </location>
</feature>
<dbReference type="InterPro" id="IPR005749">
    <property type="entry name" value="Ribosomal_uL15_bac-type"/>
</dbReference>
<keyword evidence="2 4" id="KW-0689">Ribosomal protein</keyword>
<dbReference type="AlphaFoldDB" id="A0A9W4SAX4"/>
<dbReference type="Gene3D" id="3.100.10.10">
    <property type="match status" value="1"/>
</dbReference>
<sequence length="136" mass="14854">MDTLITITKKSKRVGRGIGSGRGKTAGRGQKGQGARKSPHTRPGFEGGQVPIFLRFPKRGFKGRKKLGQVINLEKLEQDKEIVSGQVIDFRKSKSPTKILGRGELTKILTIKAAAFSQQAQQKITKLGGKIEITTK</sequence>
<dbReference type="GO" id="GO:0006412">
    <property type="term" value="P:translation"/>
    <property type="evidence" value="ECO:0007669"/>
    <property type="project" value="InterPro"/>
</dbReference>
<evidence type="ECO:0000313" key="8">
    <source>
        <dbReference type="Proteomes" id="UP001153678"/>
    </source>
</evidence>
<organism evidence="7 8">
    <name type="scientific">Funneliformis geosporum</name>
    <dbReference type="NCBI Taxonomy" id="1117311"/>
    <lineage>
        <taxon>Eukaryota</taxon>
        <taxon>Fungi</taxon>
        <taxon>Fungi incertae sedis</taxon>
        <taxon>Mucoromycota</taxon>
        <taxon>Glomeromycotina</taxon>
        <taxon>Glomeromycetes</taxon>
        <taxon>Glomerales</taxon>
        <taxon>Glomeraceae</taxon>
        <taxon>Funneliformis</taxon>
    </lineage>
</organism>
<dbReference type="GO" id="GO:0003735">
    <property type="term" value="F:structural constituent of ribosome"/>
    <property type="evidence" value="ECO:0007669"/>
    <property type="project" value="InterPro"/>
</dbReference>
<dbReference type="PANTHER" id="PTHR12934:SF11">
    <property type="entry name" value="LARGE RIBOSOMAL SUBUNIT PROTEIN UL15M"/>
    <property type="match status" value="1"/>
</dbReference>
<reference evidence="7" key="1">
    <citation type="submission" date="2022-08" db="EMBL/GenBank/DDBJ databases">
        <authorList>
            <person name="Kallberg Y."/>
            <person name="Tangrot J."/>
            <person name="Rosling A."/>
        </authorList>
    </citation>
    <scope>NUCLEOTIDE SEQUENCE</scope>
    <source>
        <strain evidence="7">Wild A</strain>
    </source>
</reference>
<dbReference type="InterPro" id="IPR001196">
    <property type="entry name" value="Ribosomal_uL15_CS"/>
</dbReference>
<dbReference type="PROSITE" id="PS00475">
    <property type="entry name" value="RIBOSOMAL_L15"/>
    <property type="match status" value="1"/>
</dbReference>
<feature type="region of interest" description="Disordered" evidence="5">
    <location>
        <begin position="11"/>
        <end position="49"/>
    </location>
</feature>
<comment type="similarity">
    <text evidence="1 4">Belongs to the universal ribosomal protein uL15 family.</text>
</comment>
<dbReference type="SUPFAM" id="SSF52080">
    <property type="entry name" value="Ribosomal proteins L15p and L18e"/>
    <property type="match status" value="1"/>
</dbReference>
<dbReference type="PANTHER" id="PTHR12934">
    <property type="entry name" value="50S RIBOSOMAL PROTEIN L15"/>
    <property type="match status" value="1"/>
</dbReference>
<keyword evidence="8" id="KW-1185">Reference proteome</keyword>
<dbReference type="GO" id="GO:0015934">
    <property type="term" value="C:large ribosomal subunit"/>
    <property type="evidence" value="ECO:0007669"/>
    <property type="project" value="InterPro"/>
</dbReference>
<comment type="caution">
    <text evidence="7">The sequence shown here is derived from an EMBL/GenBank/DDBJ whole genome shotgun (WGS) entry which is preliminary data.</text>
</comment>
<dbReference type="NCBIfam" id="TIGR01071">
    <property type="entry name" value="rplO_bact"/>
    <property type="match status" value="1"/>
</dbReference>
<dbReference type="HAMAP" id="MF_01341">
    <property type="entry name" value="Ribosomal_uL15"/>
    <property type="match status" value="1"/>
</dbReference>
<evidence type="ECO:0000256" key="1">
    <source>
        <dbReference type="ARBA" id="ARBA00007320"/>
    </source>
</evidence>
<protein>
    <submittedName>
        <fullName evidence="7">12446_t:CDS:1</fullName>
    </submittedName>
</protein>
<gene>
    <name evidence="7" type="ORF">FWILDA_LOCUS445</name>
</gene>
<evidence type="ECO:0000256" key="3">
    <source>
        <dbReference type="ARBA" id="ARBA00023274"/>
    </source>
</evidence>
<proteinExistence type="inferred from homology"/>
<dbReference type="EMBL" id="CAMKVN010000029">
    <property type="protein sequence ID" value="CAI2162213.1"/>
    <property type="molecule type" value="Genomic_DNA"/>
</dbReference>
<dbReference type="OrthoDB" id="540873at2759"/>
<dbReference type="InterPro" id="IPR021131">
    <property type="entry name" value="Ribosomal_uL15/eL18"/>
</dbReference>